<organism evidence="1 2">
    <name type="scientific">Thiorhodococcus minor</name>
    <dbReference type="NCBI Taxonomy" id="57489"/>
    <lineage>
        <taxon>Bacteria</taxon>
        <taxon>Pseudomonadati</taxon>
        <taxon>Pseudomonadota</taxon>
        <taxon>Gammaproteobacteria</taxon>
        <taxon>Chromatiales</taxon>
        <taxon>Chromatiaceae</taxon>
        <taxon>Thiorhodococcus</taxon>
    </lineage>
</organism>
<protein>
    <submittedName>
        <fullName evidence="1">DUF4160 domain-containing protein</fullName>
    </submittedName>
</protein>
<keyword evidence="2" id="KW-1185">Reference proteome</keyword>
<evidence type="ECO:0000313" key="1">
    <source>
        <dbReference type="EMBL" id="NEV65354.1"/>
    </source>
</evidence>
<comment type="caution">
    <text evidence="1">The sequence shown here is derived from an EMBL/GenBank/DDBJ whole genome shotgun (WGS) entry which is preliminary data.</text>
</comment>
<dbReference type="InterPro" id="IPR025427">
    <property type="entry name" value="DUF4160"/>
</dbReference>
<dbReference type="Pfam" id="PF13711">
    <property type="entry name" value="DUF4160"/>
    <property type="match status" value="1"/>
</dbReference>
<proteinExistence type="predicted"/>
<accession>A0A6M0K7Q9</accession>
<dbReference type="Proteomes" id="UP000483379">
    <property type="component" value="Unassembled WGS sequence"/>
</dbReference>
<name>A0A6M0K7Q9_9GAMM</name>
<gene>
    <name evidence="1" type="ORF">G3446_26615</name>
</gene>
<sequence>MSPTVFKESGYRFFFFSREEERMHVHVVSGDGEAKFWLKPEIELAKNHKYSRKQLKQIESLVEVHYNELVSAWQQHFRSGSN</sequence>
<reference evidence="1 2" key="1">
    <citation type="submission" date="2020-02" db="EMBL/GenBank/DDBJ databases">
        <title>Genome sequences of Thiorhodococcus mannitoliphagus and Thiorhodococcus minor, purple sulfur photosynthetic bacteria in the gammaproteobacterial family, Chromatiaceae.</title>
        <authorList>
            <person name="Aviles F.A."/>
            <person name="Meyer T.E."/>
            <person name="Kyndt J.A."/>
        </authorList>
    </citation>
    <scope>NUCLEOTIDE SEQUENCE [LARGE SCALE GENOMIC DNA]</scope>
    <source>
        <strain evidence="1 2">DSM 11518</strain>
    </source>
</reference>
<dbReference type="EMBL" id="JAAIJQ010000239">
    <property type="protein sequence ID" value="NEV65354.1"/>
    <property type="molecule type" value="Genomic_DNA"/>
</dbReference>
<evidence type="ECO:0000313" key="2">
    <source>
        <dbReference type="Proteomes" id="UP000483379"/>
    </source>
</evidence>
<dbReference type="AlphaFoldDB" id="A0A6M0K7Q9"/>